<dbReference type="Proteomes" id="UP000053424">
    <property type="component" value="Unassembled WGS sequence"/>
</dbReference>
<proteinExistence type="predicted"/>
<sequence length="83" mass="9560">MTALLEGENNSSCPLFLEIDGGWGEDCAKRVFRIQPRGEERQMYGLNGKLSSSWHERDFESRKLSGEFTNWSSNISWKIDGSW</sequence>
<dbReference type="EMBL" id="KN831802">
    <property type="protein sequence ID" value="KIM36744.1"/>
    <property type="molecule type" value="Genomic_DNA"/>
</dbReference>
<dbReference type="AlphaFoldDB" id="A0A0C3BXG0"/>
<protein>
    <submittedName>
        <fullName evidence="1">Uncharacterized protein</fullName>
    </submittedName>
</protein>
<dbReference type="HOGENOM" id="CLU_2542821_0_0_1"/>
<reference evidence="2" key="2">
    <citation type="submission" date="2015-01" db="EMBL/GenBank/DDBJ databases">
        <title>Evolutionary Origins and Diversification of the Mycorrhizal Mutualists.</title>
        <authorList>
            <consortium name="DOE Joint Genome Institute"/>
            <consortium name="Mycorrhizal Genomics Consortium"/>
            <person name="Kohler A."/>
            <person name="Kuo A."/>
            <person name="Nagy L.G."/>
            <person name="Floudas D."/>
            <person name="Copeland A."/>
            <person name="Barry K.W."/>
            <person name="Cichocki N."/>
            <person name="Veneault-Fourrey C."/>
            <person name="LaButti K."/>
            <person name="Lindquist E.A."/>
            <person name="Lipzen A."/>
            <person name="Lundell T."/>
            <person name="Morin E."/>
            <person name="Murat C."/>
            <person name="Riley R."/>
            <person name="Ohm R."/>
            <person name="Sun H."/>
            <person name="Tunlid A."/>
            <person name="Henrissat B."/>
            <person name="Grigoriev I.V."/>
            <person name="Hibbett D.S."/>
            <person name="Martin F."/>
        </authorList>
    </citation>
    <scope>NUCLEOTIDE SEQUENCE [LARGE SCALE GENOMIC DNA]</scope>
    <source>
        <strain evidence="2">h7</strain>
    </source>
</reference>
<name>A0A0C3BXG0_HEBCY</name>
<gene>
    <name evidence="1" type="ORF">M413DRAFT_448883</name>
</gene>
<organism evidence="1 2">
    <name type="scientific">Hebeloma cylindrosporum</name>
    <dbReference type="NCBI Taxonomy" id="76867"/>
    <lineage>
        <taxon>Eukaryota</taxon>
        <taxon>Fungi</taxon>
        <taxon>Dikarya</taxon>
        <taxon>Basidiomycota</taxon>
        <taxon>Agaricomycotina</taxon>
        <taxon>Agaricomycetes</taxon>
        <taxon>Agaricomycetidae</taxon>
        <taxon>Agaricales</taxon>
        <taxon>Agaricineae</taxon>
        <taxon>Hymenogastraceae</taxon>
        <taxon>Hebeloma</taxon>
    </lineage>
</organism>
<keyword evidence="2" id="KW-1185">Reference proteome</keyword>
<evidence type="ECO:0000313" key="1">
    <source>
        <dbReference type="EMBL" id="KIM36744.1"/>
    </source>
</evidence>
<reference evidence="1 2" key="1">
    <citation type="submission" date="2014-04" db="EMBL/GenBank/DDBJ databases">
        <authorList>
            <consortium name="DOE Joint Genome Institute"/>
            <person name="Kuo A."/>
            <person name="Gay G."/>
            <person name="Dore J."/>
            <person name="Kohler A."/>
            <person name="Nagy L.G."/>
            <person name="Floudas D."/>
            <person name="Copeland A."/>
            <person name="Barry K.W."/>
            <person name="Cichocki N."/>
            <person name="Veneault-Fourrey C."/>
            <person name="LaButti K."/>
            <person name="Lindquist E.A."/>
            <person name="Lipzen A."/>
            <person name="Lundell T."/>
            <person name="Morin E."/>
            <person name="Murat C."/>
            <person name="Sun H."/>
            <person name="Tunlid A."/>
            <person name="Henrissat B."/>
            <person name="Grigoriev I.V."/>
            <person name="Hibbett D.S."/>
            <person name="Martin F."/>
            <person name="Nordberg H.P."/>
            <person name="Cantor M.N."/>
            <person name="Hua S.X."/>
        </authorList>
    </citation>
    <scope>NUCLEOTIDE SEQUENCE [LARGE SCALE GENOMIC DNA]</scope>
    <source>
        <strain evidence="2">h7</strain>
    </source>
</reference>
<evidence type="ECO:0000313" key="2">
    <source>
        <dbReference type="Proteomes" id="UP000053424"/>
    </source>
</evidence>
<accession>A0A0C3BXG0</accession>